<proteinExistence type="predicted"/>
<evidence type="ECO:0000313" key="3">
    <source>
        <dbReference type="Proteomes" id="UP000836841"/>
    </source>
</evidence>
<keyword evidence="1" id="KW-0472">Membrane</keyword>
<dbReference type="EMBL" id="OU466859">
    <property type="protein sequence ID" value="CAH2054782.1"/>
    <property type="molecule type" value="Genomic_DNA"/>
</dbReference>
<keyword evidence="3" id="KW-1185">Reference proteome</keyword>
<gene>
    <name evidence="2" type="ORF">TAV2_LOCUS8968</name>
</gene>
<keyword evidence="1" id="KW-1133">Transmembrane helix</keyword>
<dbReference type="Proteomes" id="UP000836841">
    <property type="component" value="Chromosome 3"/>
</dbReference>
<accession>A0AAU9S5T3</accession>
<protein>
    <submittedName>
        <fullName evidence="2">Uncharacterized protein</fullName>
    </submittedName>
</protein>
<reference evidence="2 3" key="1">
    <citation type="submission" date="2022-03" db="EMBL/GenBank/DDBJ databases">
        <authorList>
            <person name="Nunn A."/>
            <person name="Chopra R."/>
            <person name="Nunn A."/>
            <person name="Contreras Garrido A."/>
        </authorList>
    </citation>
    <scope>NUCLEOTIDE SEQUENCE [LARGE SCALE GENOMIC DNA]</scope>
</reference>
<keyword evidence="1" id="KW-0812">Transmembrane</keyword>
<organism evidence="2 3">
    <name type="scientific">Thlaspi arvense</name>
    <name type="common">Field penny-cress</name>
    <dbReference type="NCBI Taxonomy" id="13288"/>
    <lineage>
        <taxon>Eukaryota</taxon>
        <taxon>Viridiplantae</taxon>
        <taxon>Streptophyta</taxon>
        <taxon>Embryophyta</taxon>
        <taxon>Tracheophyta</taxon>
        <taxon>Spermatophyta</taxon>
        <taxon>Magnoliopsida</taxon>
        <taxon>eudicotyledons</taxon>
        <taxon>Gunneridae</taxon>
        <taxon>Pentapetalae</taxon>
        <taxon>rosids</taxon>
        <taxon>malvids</taxon>
        <taxon>Brassicales</taxon>
        <taxon>Brassicaceae</taxon>
        <taxon>Thlaspideae</taxon>
        <taxon>Thlaspi</taxon>
    </lineage>
</organism>
<feature type="transmembrane region" description="Helical" evidence="1">
    <location>
        <begin position="264"/>
        <end position="283"/>
    </location>
</feature>
<evidence type="ECO:0000256" key="1">
    <source>
        <dbReference type="SAM" id="Phobius"/>
    </source>
</evidence>
<name>A0AAU9S5T3_THLAR</name>
<dbReference type="AlphaFoldDB" id="A0AAU9S5T3"/>
<evidence type="ECO:0000313" key="2">
    <source>
        <dbReference type="EMBL" id="CAH2054782.1"/>
    </source>
</evidence>
<sequence length="308" mass="35691">MNTAKKMPKSRLESELVLCYHLNKGAMINKSSKNCRKKSRCYIFTNHLNNNNKCSKMYKSSKNWKLNGDDDYCGVSYTELLELESLLRQGFCSVEEQRVKALDELRVAQATECDLMGNEWVSKTEEEDFGYHWALGKRRRALRLKARELRLSAGPQEHSRDPDIRKEVIDSLKSEKERLRLWNQRMTGKEIDGMGCHELRVFSLDIQRGLANVRDKIQRNENYVIQVTKHANGVYIFINVRVHDIVKLSSSSSLTFFFCHQGNIILSPITTVANLGLVLLGSWKGKSMLRDHRIRFTRESLVVTIYLL</sequence>